<sequence length="132" mass="15194">MAYDQWTQFEEFASLTKGVVNVDTEDDAVTNWQVKVAKSNRSLKATITEQIPDERIAWRTEGDKGTVKGVVTFHPLGDRLTRVLLVLEYFPQGFFEKTGNIWRAQGRRTRHDLKLFRKTVMMSGEATDAWRG</sequence>
<dbReference type="InterPro" id="IPR023393">
    <property type="entry name" value="START-like_dom_sf"/>
</dbReference>
<dbReference type="EMBL" id="JAGKSP010000053">
    <property type="protein sequence ID" value="MBP3967409.1"/>
    <property type="molecule type" value="Genomic_DNA"/>
</dbReference>
<dbReference type="InterPro" id="IPR047137">
    <property type="entry name" value="ORF3"/>
</dbReference>
<dbReference type="Proteomes" id="UP000673394">
    <property type="component" value="Unassembled WGS sequence"/>
</dbReference>
<dbReference type="SUPFAM" id="SSF55961">
    <property type="entry name" value="Bet v1-like"/>
    <property type="match status" value="1"/>
</dbReference>
<keyword evidence="3" id="KW-1185">Reference proteome</keyword>
<feature type="domain" description="Coenzyme Q-binding protein COQ10 START" evidence="1">
    <location>
        <begin position="2"/>
        <end position="113"/>
    </location>
</feature>
<reference evidence="2 3" key="1">
    <citation type="submission" date="2021-04" db="EMBL/GenBank/DDBJ databases">
        <title>Paenibacillus sp. DLE-14 whole genome sequence.</title>
        <authorList>
            <person name="Ham Y.J."/>
        </authorList>
    </citation>
    <scope>NUCLEOTIDE SEQUENCE [LARGE SCALE GENOMIC DNA]</scope>
    <source>
        <strain evidence="2 3">DLE-14</strain>
    </source>
</reference>
<dbReference type="CDD" id="cd07817">
    <property type="entry name" value="SRPBCC_8"/>
    <property type="match status" value="1"/>
</dbReference>
<dbReference type="PANTHER" id="PTHR33824">
    <property type="entry name" value="POLYKETIDE CYCLASE/DEHYDRASE AND LIPID TRANSPORT SUPERFAMILY PROTEIN"/>
    <property type="match status" value="1"/>
</dbReference>
<dbReference type="InterPro" id="IPR005031">
    <property type="entry name" value="COQ10_START"/>
</dbReference>
<gene>
    <name evidence="2" type="ORF">I8J30_32650</name>
</gene>
<evidence type="ECO:0000259" key="1">
    <source>
        <dbReference type="Pfam" id="PF03364"/>
    </source>
</evidence>
<evidence type="ECO:0000313" key="2">
    <source>
        <dbReference type="EMBL" id="MBP3967409.1"/>
    </source>
</evidence>
<dbReference type="PANTHER" id="PTHR33824:SF7">
    <property type="entry name" value="POLYKETIDE CYCLASE_DEHYDRASE AND LIPID TRANSPORT SUPERFAMILY PROTEIN"/>
    <property type="match status" value="1"/>
</dbReference>
<evidence type="ECO:0000313" key="3">
    <source>
        <dbReference type="Proteomes" id="UP000673394"/>
    </source>
</evidence>
<name>A0ABS5CNH5_9BACL</name>
<dbReference type="Pfam" id="PF03364">
    <property type="entry name" value="Polyketide_cyc"/>
    <property type="match status" value="1"/>
</dbReference>
<protein>
    <submittedName>
        <fullName evidence="2">SRPBCC family protein</fullName>
    </submittedName>
</protein>
<organism evidence="2 3">
    <name type="scientific">Paenibacillus lignilyticus</name>
    <dbReference type="NCBI Taxonomy" id="1172615"/>
    <lineage>
        <taxon>Bacteria</taxon>
        <taxon>Bacillati</taxon>
        <taxon>Bacillota</taxon>
        <taxon>Bacilli</taxon>
        <taxon>Bacillales</taxon>
        <taxon>Paenibacillaceae</taxon>
        <taxon>Paenibacillus</taxon>
    </lineage>
</organism>
<accession>A0ABS5CNH5</accession>
<proteinExistence type="predicted"/>
<dbReference type="Gene3D" id="3.30.530.20">
    <property type="match status" value="1"/>
</dbReference>
<comment type="caution">
    <text evidence="2">The sequence shown here is derived from an EMBL/GenBank/DDBJ whole genome shotgun (WGS) entry which is preliminary data.</text>
</comment>